<accession>A0A5P3XEI6</accession>
<dbReference type="InterPro" id="IPR027417">
    <property type="entry name" value="P-loop_NTPase"/>
</dbReference>
<dbReference type="EMBL" id="CP032452">
    <property type="protein sequence ID" value="QEZ67741.1"/>
    <property type="molecule type" value="Genomic_DNA"/>
</dbReference>
<sequence length="572" mass="66617">MVYYDGLKLENDQYNVYILNKYLSKHYNEEIAESTIRNNTDRLDSIARSLGERDISFFCLYYLRDIFVVKDGNEARELSPTHYEMWDILNSVFVDDKIDKLNIVCPRGMAKTTVCDLALSIWLIAYQKSKFILLGAKKDDDACQFIDSIKKVFKENKMIIDEFGLLINSKKYKVNANEIEFSNGSYIRAVGSSSSVRGANFKGVRPTTVIADDYQDEKDILSEDSREKKFNRWSKEIEKVGDTAVYRDGDKVKSATKIISIGTVLHNDCLISRLSRNKDYYTVLKRAIVLGEDQTVEDILESSLWLECKKLYFNDKDNNAKFTAKVFYENNIDEMKFPLLWEEKWDCFNDIAISYWENRQAFMSEMMNDATSIGEKWFKSVRTQTTEEIEEHNFIKTMLCIDPASTQTRRSDFTAMIVGSSADNDFKYIRDMTLNKFTFNEYCEKVIELLKQYEDITHIYIEKNTFQGADVNKIKELIEKDSDLVNRSLEFINEMQRKNKDEKISTIIDNVNNGQIIFANNNKEFIGQILEFQGQKYTLHDDAIDIVAEFANRVDNIEVIGKIKLLDRSLLF</sequence>
<feature type="domain" description="Terminase large subunit gp17-like C-terminal" evidence="2">
    <location>
        <begin position="401"/>
        <end position="545"/>
    </location>
</feature>
<dbReference type="RefSeq" id="WP_150885546.1">
    <property type="nucleotide sequence ID" value="NZ_CP032452.1"/>
</dbReference>
<dbReference type="Gene3D" id="3.30.420.240">
    <property type="match status" value="1"/>
</dbReference>
<evidence type="ECO:0000313" key="3">
    <source>
        <dbReference type="EMBL" id="QEZ67741.1"/>
    </source>
</evidence>
<evidence type="ECO:0000256" key="1">
    <source>
        <dbReference type="ARBA" id="ARBA00022612"/>
    </source>
</evidence>
<dbReference type="Gene3D" id="3.40.50.300">
    <property type="entry name" value="P-loop containing nucleotide triphosphate hydrolases"/>
    <property type="match status" value="1"/>
</dbReference>
<protein>
    <submittedName>
        <fullName evidence="3">Terminase</fullName>
    </submittedName>
</protein>
<evidence type="ECO:0000259" key="2">
    <source>
        <dbReference type="Pfam" id="PF17289"/>
    </source>
</evidence>
<proteinExistence type="predicted"/>
<reference evidence="3 4" key="1">
    <citation type="submission" date="2018-09" db="EMBL/GenBank/DDBJ databases">
        <title>A clostridial neurotoxin that targets Anopheles mosquitoes.</title>
        <authorList>
            <person name="Contreras E."/>
            <person name="Masuyer G."/>
            <person name="Qureshi N."/>
            <person name="Chawla S."/>
            <person name="Lim H.L."/>
            <person name="Chen J."/>
            <person name="Stenmark P."/>
            <person name="Gill S."/>
        </authorList>
    </citation>
    <scope>NUCLEOTIDE SEQUENCE [LARGE SCALE GENOMIC DNA]</scope>
    <source>
        <strain evidence="3 4">Cbm</strain>
    </source>
</reference>
<gene>
    <name evidence="3" type="ORF">D4A35_01875</name>
</gene>
<evidence type="ECO:0000313" key="4">
    <source>
        <dbReference type="Proteomes" id="UP000326961"/>
    </source>
</evidence>
<dbReference type="AlphaFoldDB" id="A0A5P3XEI6"/>
<dbReference type="Proteomes" id="UP000326961">
    <property type="component" value="Chromosome"/>
</dbReference>
<keyword evidence="1" id="KW-1188">Viral release from host cell</keyword>
<name>A0A5P3XEI6_PARBF</name>
<dbReference type="InterPro" id="IPR035421">
    <property type="entry name" value="Terminase_6C"/>
</dbReference>
<dbReference type="Pfam" id="PF17289">
    <property type="entry name" value="Terminase_6C"/>
    <property type="match status" value="1"/>
</dbReference>
<organism evidence="3 4">
    <name type="scientific">Paraclostridium bifermentans</name>
    <name type="common">Clostridium bifermentans</name>
    <dbReference type="NCBI Taxonomy" id="1490"/>
    <lineage>
        <taxon>Bacteria</taxon>
        <taxon>Bacillati</taxon>
        <taxon>Bacillota</taxon>
        <taxon>Clostridia</taxon>
        <taxon>Peptostreptococcales</taxon>
        <taxon>Peptostreptococcaceae</taxon>
        <taxon>Paraclostridium</taxon>
    </lineage>
</organism>